<evidence type="ECO:0000256" key="2">
    <source>
        <dbReference type="ARBA" id="ARBA00023002"/>
    </source>
</evidence>
<dbReference type="GO" id="GO:0004491">
    <property type="term" value="F:methylmalonate-semialdehyde dehydrogenase (acylating, NAD) activity"/>
    <property type="evidence" value="ECO:0007669"/>
    <property type="project" value="UniProtKB-EC"/>
</dbReference>
<evidence type="ECO:0000259" key="4">
    <source>
        <dbReference type="Pfam" id="PF00171"/>
    </source>
</evidence>
<dbReference type="Proteomes" id="UP000001192">
    <property type="component" value="Plasmid pBPHY01"/>
</dbReference>
<dbReference type="GO" id="GO:0006574">
    <property type="term" value="P:L-valine catabolic process"/>
    <property type="evidence" value="ECO:0007669"/>
    <property type="project" value="TreeGrafter"/>
</dbReference>
<dbReference type="HOGENOM" id="CLU_005391_1_10_4"/>
<dbReference type="Pfam" id="PF00171">
    <property type="entry name" value="Aldedh"/>
    <property type="match status" value="1"/>
</dbReference>
<evidence type="ECO:0000256" key="1">
    <source>
        <dbReference type="ARBA" id="ARBA00013048"/>
    </source>
</evidence>
<dbReference type="InterPro" id="IPR016161">
    <property type="entry name" value="Ald_DH/histidinol_DH"/>
</dbReference>
<keyword evidence="3" id="KW-0520">NAD</keyword>
<sequence length="503" mass="54271">MQAYTDSADVGHFIHGQRVSGTGTRSQAVFNPATGARARKLLLGEAADVEAAVASAKAAFPKWADTPPIRRARVMLRFLELMNRHRDELAAIITAEHGKVFSDAQGEVSRGIDVIEFACGIPQLLKGDYTEQVSTGIDNWTMRQPLGVVAGITPFNFPCMVPCWMFPVAIATGNAFILKPSERDPSAALFMAGLLKEAGLPDGVFNVVQGDKVVVDALLTHPDVKAVSFVGSTPIANYIYETGAKYGKRVQALGGAKNHMVVMPDADLDKAVDALIGAAYGSAGERCMAISVALLVGDVADKIMPKLAERARTLIVKNGMEADAEMGPIVTRQALERIEGYIAEGVKEGATLVVDGRGLKVPGHEDGFFTGGTLFDHVTPQMRIYKEEIFGPVLACVRVKDFTESVELINAHEFGNGVACFTSDGHIAREFGRRIEVGMVGINVPIPVPMAWHGFGGWKRSLFGDTHAYGEEGVRFYTKQKSIMQRWSESIEKGAEFAMPTAK</sequence>
<dbReference type="RefSeq" id="WP_012404913.1">
    <property type="nucleotide sequence ID" value="NC_010625.1"/>
</dbReference>
<organism evidence="5 6">
    <name type="scientific">Paraburkholderia phymatum (strain DSM 17167 / CIP 108236 / LMG 21445 / STM815)</name>
    <name type="common">Burkholderia phymatum</name>
    <dbReference type="NCBI Taxonomy" id="391038"/>
    <lineage>
        <taxon>Bacteria</taxon>
        <taxon>Pseudomonadati</taxon>
        <taxon>Pseudomonadota</taxon>
        <taxon>Betaproteobacteria</taxon>
        <taxon>Burkholderiales</taxon>
        <taxon>Burkholderiaceae</taxon>
        <taxon>Paraburkholderia</taxon>
    </lineage>
</organism>
<dbReference type="InterPro" id="IPR016162">
    <property type="entry name" value="Ald_DH_N"/>
</dbReference>
<dbReference type="GO" id="GO:0006210">
    <property type="term" value="P:thymine catabolic process"/>
    <property type="evidence" value="ECO:0007669"/>
    <property type="project" value="TreeGrafter"/>
</dbReference>
<keyword evidence="5" id="KW-0614">Plasmid</keyword>
<dbReference type="NCBIfam" id="TIGR01722">
    <property type="entry name" value="MMSDH"/>
    <property type="match status" value="1"/>
</dbReference>
<accession>B2JUX5</accession>
<dbReference type="PROSITE" id="PS00070">
    <property type="entry name" value="ALDEHYDE_DEHYDR_CYS"/>
    <property type="match status" value="1"/>
</dbReference>
<dbReference type="EMBL" id="CP001045">
    <property type="protein sequence ID" value="ACC74753.1"/>
    <property type="molecule type" value="Genomic_DNA"/>
</dbReference>
<dbReference type="FunFam" id="3.40.605.10:FF:000003">
    <property type="entry name" value="Methylmalonate-semialdehyde dehydrogenase [acylating]"/>
    <property type="match status" value="1"/>
</dbReference>
<gene>
    <name evidence="5" type="ordered locus">Bphy_5681</name>
</gene>
<evidence type="ECO:0000313" key="5">
    <source>
        <dbReference type="EMBL" id="ACC74753.1"/>
    </source>
</evidence>
<dbReference type="SUPFAM" id="SSF53720">
    <property type="entry name" value="ALDH-like"/>
    <property type="match status" value="1"/>
</dbReference>
<dbReference type="PANTHER" id="PTHR43866">
    <property type="entry name" value="MALONATE-SEMIALDEHYDE DEHYDROGENASE"/>
    <property type="match status" value="1"/>
</dbReference>
<dbReference type="Gene3D" id="3.40.605.10">
    <property type="entry name" value="Aldehyde Dehydrogenase, Chain A, domain 1"/>
    <property type="match status" value="1"/>
</dbReference>
<dbReference type="PANTHER" id="PTHR43866:SF4">
    <property type="entry name" value="MALONATE-SEMIALDEHYDE DEHYDROGENASE"/>
    <property type="match status" value="1"/>
</dbReference>
<dbReference type="AlphaFoldDB" id="B2JUX5"/>
<feature type="domain" description="Aldehyde dehydrogenase" evidence="4">
    <location>
        <begin position="25"/>
        <end position="483"/>
    </location>
</feature>
<keyword evidence="6" id="KW-1185">Reference proteome</keyword>
<evidence type="ECO:0000256" key="3">
    <source>
        <dbReference type="ARBA" id="ARBA00023027"/>
    </source>
</evidence>
<keyword evidence="2" id="KW-0560">Oxidoreductase</keyword>
<dbReference type="InterPro" id="IPR016163">
    <property type="entry name" value="Ald_DH_C"/>
</dbReference>
<dbReference type="EC" id="1.2.1.27" evidence="1"/>
<proteinExistence type="predicted"/>
<geneLocation type="plasmid" evidence="5 6">
    <name>pBPHY01</name>
</geneLocation>
<dbReference type="KEGG" id="bph:Bphy_5681"/>
<dbReference type="CDD" id="cd07085">
    <property type="entry name" value="ALDH_F6_MMSDH"/>
    <property type="match status" value="1"/>
</dbReference>
<name>B2JUX5_PARP8</name>
<dbReference type="OrthoDB" id="6187633at2"/>
<protein>
    <recommendedName>
        <fullName evidence="1">methylmalonate-semialdehyde dehydrogenase (CoA acylating)</fullName>
        <ecNumber evidence="1">1.2.1.27</ecNumber>
    </recommendedName>
</protein>
<reference evidence="6" key="1">
    <citation type="journal article" date="2014" name="Stand. Genomic Sci.">
        <title>Complete genome sequence of Burkholderia phymatum STM815(T), a broad host range and efficient nitrogen-fixing symbiont of Mimosa species.</title>
        <authorList>
            <person name="Moulin L."/>
            <person name="Klonowska A."/>
            <person name="Caroline B."/>
            <person name="Booth K."/>
            <person name="Vriezen J.A."/>
            <person name="Melkonian R."/>
            <person name="James E.K."/>
            <person name="Young J.P."/>
            <person name="Bena G."/>
            <person name="Hauser L."/>
            <person name="Land M."/>
            <person name="Kyrpides N."/>
            <person name="Bruce D."/>
            <person name="Chain P."/>
            <person name="Copeland A."/>
            <person name="Pitluck S."/>
            <person name="Woyke T."/>
            <person name="Lizotte-Waniewski M."/>
            <person name="Bristow J."/>
            <person name="Riley M."/>
        </authorList>
    </citation>
    <scope>NUCLEOTIDE SEQUENCE [LARGE SCALE GENOMIC DNA]</scope>
    <source>
        <strain evidence="6">DSM 17167 / CIP 108236 / LMG 21445 / STM815</strain>
        <plasmid evidence="6">Plasmid pBPHY01</plasmid>
    </source>
</reference>
<evidence type="ECO:0000313" key="6">
    <source>
        <dbReference type="Proteomes" id="UP000001192"/>
    </source>
</evidence>
<dbReference type="Gene3D" id="3.40.309.10">
    <property type="entry name" value="Aldehyde Dehydrogenase, Chain A, domain 2"/>
    <property type="match status" value="1"/>
</dbReference>
<dbReference type="InterPro" id="IPR010061">
    <property type="entry name" value="MeMal-semiAld_DH"/>
</dbReference>
<dbReference type="InterPro" id="IPR015590">
    <property type="entry name" value="Aldehyde_DH_dom"/>
</dbReference>
<dbReference type="FunFam" id="3.40.309.10:FF:000002">
    <property type="entry name" value="Methylmalonate-semialdehyde dehydrogenase (Acylating)"/>
    <property type="match status" value="1"/>
</dbReference>
<dbReference type="InterPro" id="IPR016160">
    <property type="entry name" value="Ald_DH_CS_CYS"/>
</dbReference>